<dbReference type="STRING" id="43265.A0A545WDH7"/>
<organism evidence="4 5">
    <name type="scientific">Cordyceps javanica</name>
    <dbReference type="NCBI Taxonomy" id="43265"/>
    <lineage>
        <taxon>Eukaryota</taxon>
        <taxon>Fungi</taxon>
        <taxon>Dikarya</taxon>
        <taxon>Ascomycota</taxon>
        <taxon>Pezizomycotina</taxon>
        <taxon>Sordariomycetes</taxon>
        <taxon>Hypocreomycetidae</taxon>
        <taxon>Hypocreales</taxon>
        <taxon>Cordycipitaceae</taxon>
        <taxon>Cordyceps</taxon>
    </lineage>
</organism>
<dbReference type="AlphaFoldDB" id="A0A545WDH7"/>
<reference evidence="4 5" key="1">
    <citation type="journal article" date="2019" name="Appl. Microbiol. Biotechnol.">
        <title>Genome sequence of Isaria javanica and comparative genome analysis insights into family S53 peptidase evolution in fungal entomopathogens.</title>
        <authorList>
            <person name="Lin R."/>
            <person name="Zhang X."/>
            <person name="Xin B."/>
            <person name="Zou M."/>
            <person name="Gao Y."/>
            <person name="Qin F."/>
            <person name="Hu Q."/>
            <person name="Xie B."/>
            <person name="Cheng X."/>
        </authorList>
    </citation>
    <scope>NUCLEOTIDE SEQUENCE [LARGE SCALE GENOMIC DNA]</scope>
    <source>
        <strain evidence="4 5">IJ1G</strain>
    </source>
</reference>
<dbReference type="SUPFAM" id="SSF48403">
    <property type="entry name" value="Ankyrin repeat"/>
    <property type="match status" value="1"/>
</dbReference>
<feature type="repeat" description="ANK" evidence="3">
    <location>
        <begin position="545"/>
        <end position="569"/>
    </location>
</feature>
<dbReference type="InterPro" id="IPR036770">
    <property type="entry name" value="Ankyrin_rpt-contain_sf"/>
</dbReference>
<feature type="repeat" description="ANK" evidence="3">
    <location>
        <begin position="512"/>
        <end position="544"/>
    </location>
</feature>
<keyword evidence="5" id="KW-1185">Reference proteome</keyword>
<feature type="repeat" description="ANK" evidence="3">
    <location>
        <begin position="705"/>
        <end position="727"/>
    </location>
</feature>
<dbReference type="PANTHER" id="PTHR24126">
    <property type="entry name" value="ANKYRIN REPEAT, PH AND SEC7 DOMAIN CONTAINING PROTEIN SECG-RELATED"/>
    <property type="match status" value="1"/>
</dbReference>
<proteinExistence type="predicted"/>
<dbReference type="PANTHER" id="PTHR24126:SF14">
    <property type="entry name" value="ANK_REP_REGION DOMAIN-CONTAINING PROTEIN"/>
    <property type="match status" value="1"/>
</dbReference>
<accession>A0A545WDH7</accession>
<feature type="repeat" description="ANK" evidence="3">
    <location>
        <begin position="487"/>
        <end position="511"/>
    </location>
</feature>
<dbReference type="Pfam" id="PF20246">
    <property type="entry name" value="DUF6601"/>
    <property type="match status" value="1"/>
</dbReference>
<dbReference type="EMBL" id="SPUK01000001">
    <property type="protein sequence ID" value="TQW00829.1"/>
    <property type="molecule type" value="Genomic_DNA"/>
</dbReference>
<evidence type="ECO:0000256" key="3">
    <source>
        <dbReference type="PROSITE-ProRule" id="PRU00023"/>
    </source>
</evidence>
<gene>
    <name evidence="4" type="ORF">IF1G_00760</name>
</gene>
<dbReference type="Proteomes" id="UP000315783">
    <property type="component" value="Unassembled WGS sequence"/>
</dbReference>
<dbReference type="Pfam" id="PF00023">
    <property type="entry name" value="Ank"/>
    <property type="match status" value="1"/>
</dbReference>
<dbReference type="Gene3D" id="1.25.40.20">
    <property type="entry name" value="Ankyrin repeat-containing domain"/>
    <property type="match status" value="3"/>
</dbReference>
<keyword evidence="1" id="KW-0677">Repeat</keyword>
<evidence type="ECO:0000313" key="5">
    <source>
        <dbReference type="Proteomes" id="UP000315783"/>
    </source>
</evidence>
<keyword evidence="2 3" id="KW-0040">ANK repeat</keyword>
<dbReference type="SMART" id="SM00248">
    <property type="entry name" value="ANK"/>
    <property type="match status" value="7"/>
</dbReference>
<sequence length="805" mass="89434">MSSQALPFSIRLLAKENEHNNASRQDRDQLLALLPASYRKESGDLGSADLHVTACVERELDLQRLSNIQDWLWVAGLPLPPRALHHQLLLGREIFITEQIDMHLIVPEMSACIDGHRKISLRTDHLKINKFYGSEDPSFRRIYPEIVRMAANADRELTRRRNPEMIPTDEESTSGNLRKCLQEMRVRNLEDDLADIRSRIGERVGNSYSTKLSNDLSEYIDVKVGDLRDINGEKYPAALKQKVRKALKDRVGGTFLWASLMLAELRHVFLYDVEEKLKNLPQGLNNTYTMVLDRIPNEYRETAHFILWFMVAARRPLKKAEIQTAYAICKTKSVPYGEDLELYNDIHSACSSLMSMGREDDAIFNFCHQTVKDFLLHEPSTTGTWYHCTESKAHLRLFKACWVYLSAEQSSSGSQALWRDGEAGGLLKPTGCSIKEEASQNSFLEYSSSECVNHAIASHDVLLRHWHEVAIDVTILPALRDSWFLRAAGQGQEAIVELLLDKGADINTKDKACRTPLSWAAEQGHENVAKLLLDNDADTDSRDSSGRTPLSWAAATGRTSVVALLLRSGNASADAPDDNGRTPLSYAAESGHEAIVRRLLSENINVNSKYHCMGQVTMLYAIRIDGQEVAQMLFDGATKGFMGSLTQSAPKCFDLSKILDVIGGMTQHEYEAAQCGKSPLLLSTGHGLGNVELVLIRDVDEPGAYGQTPLHLAAWHGHGKIVKMLLDVDGIVAHTIDEIKRTPLLSAAAAGHVEVVELLLAADGVDRDFKDADGQTALSWAIKGGHNSIVELLQSEQQSAVTNVE</sequence>
<evidence type="ECO:0000313" key="4">
    <source>
        <dbReference type="EMBL" id="TQW00829.1"/>
    </source>
</evidence>
<dbReference type="PROSITE" id="PS50297">
    <property type="entry name" value="ANK_REP_REGION"/>
    <property type="match status" value="5"/>
</dbReference>
<protein>
    <submittedName>
        <fullName evidence="4">Ankyrin repeats (3 copies) domain-containing protein</fullName>
    </submittedName>
</protein>
<dbReference type="InterPro" id="IPR002110">
    <property type="entry name" value="Ankyrin_rpt"/>
</dbReference>
<name>A0A545WDH7_9HYPO</name>
<dbReference type="InterPro" id="IPR046536">
    <property type="entry name" value="DUF6601"/>
</dbReference>
<evidence type="ECO:0000256" key="1">
    <source>
        <dbReference type="ARBA" id="ARBA00022737"/>
    </source>
</evidence>
<comment type="caution">
    <text evidence="4">The sequence shown here is derived from an EMBL/GenBank/DDBJ whole genome shotgun (WGS) entry which is preliminary data.</text>
</comment>
<feature type="repeat" description="ANK" evidence="3">
    <location>
        <begin position="579"/>
        <end position="611"/>
    </location>
</feature>
<dbReference type="Pfam" id="PF12796">
    <property type="entry name" value="Ank_2"/>
    <property type="match status" value="3"/>
</dbReference>
<evidence type="ECO:0000256" key="2">
    <source>
        <dbReference type="ARBA" id="ARBA00023043"/>
    </source>
</evidence>
<dbReference type="PROSITE" id="PS50088">
    <property type="entry name" value="ANK_REPEAT"/>
    <property type="match status" value="5"/>
</dbReference>
<dbReference type="OrthoDB" id="5086500at2759"/>